<evidence type="ECO:0000313" key="3">
    <source>
        <dbReference type="Proteomes" id="UP000215914"/>
    </source>
</evidence>
<name>A0A251SBA1_HELAN</name>
<reference evidence="3" key="1">
    <citation type="journal article" date="2017" name="Nature">
        <title>The sunflower genome provides insights into oil metabolism, flowering and Asterid evolution.</title>
        <authorList>
            <person name="Badouin H."/>
            <person name="Gouzy J."/>
            <person name="Grassa C.J."/>
            <person name="Murat F."/>
            <person name="Staton S.E."/>
            <person name="Cottret L."/>
            <person name="Lelandais-Briere C."/>
            <person name="Owens G.L."/>
            <person name="Carrere S."/>
            <person name="Mayjonade B."/>
            <person name="Legrand L."/>
            <person name="Gill N."/>
            <person name="Kane N.C."/>
            <person name="Bowers J.E."/>
            <person name="Hubner S."/>
            <person name="Bellec A."/>
            <person name="Berard A."/>
            <person name="Berges H."/>
            <person name="Blanchet N."/>
            <person name="Boniface M.C."/>
            <person name="Brunel D."/>
            <person name="Catrice O."/>
            <person name="Chaidir N."/>
            <person name="Claudel C."/>
            <person name="Donnadieu C."/>
            <person name="Faraut T."/>
            <person name="Fievet G."/>
            <person name="Helmstetter N."/>
            <person name="King M."/>
            <person name="Knapp S.J."/>
            <person name="Lai Z."/>
            <person name="Le Paslier M.C."/>
            <person name="Lippi Y."/>
            <person name="Lorenzon L."/>
            <person name="Mandel J.R."/>
            <person name="Marage G."/>
            <person name="Marchand G."/>
            <person name="Marquand E."/>
            <person name="Bret-Mestries E."/>
            <person name="Morien E."/>
            <person name="Nambeesan S."/>
            <person name="Nguyen T."/>
            <person name="Pegot-Espagnet P."/>
            <person name="Pouilly N."/>
            <person name="Raftis F."/>
            <person name="Sallet E."/>
            <person name="Schiex T."/>
            <person name="Thomas J."/>
            <person name="Vandecasteele C."/>
            <person name="Vares D."/>
            <person name="Vear F."/>
            <person name="Vautrin S."/>
            <person name="Crespi M."/>
            <person name="Mangin B."/>
            <person name="Burke J.M."/>
            <person name="Salse J."/>
            <person name="Munos S."/>
            <person name="Vincourt P."/>
            <person name="Rieseberg L.H."/>
            <person name="Langlade N.B."/>
        </authorList>
    </citation>
    <scope>NUCLEOTIDE SEQUENCE [LARGE SCALE GENOMIC DNA]</scope>
    <source>
        <strain evidence="3">cv. SF193</strain>
    </source>
</reference>
<dbReference type="InParanoid" id="A0A251SBA1"/>
<gene>
    <name evidence="2" type="ORF">HannXRQ_Chr15g0490681</name>
</gene>
<keyword evidence="3" id="KW-1185">Reference proteome</keyword>
<feature type="chain" id="PRO_5012332140" description="Secreted protein" evidence="1">
    <location>
        <begin position="25"/>
        <end position="75"/>
    </location>
</feature>
<protein>
    <recommendedName>
        <fullName evidence="4">Secreted protein</fullName>
    </recommendedName>
</protein>
<keyword evidence="1" id="KW-0732">Signal</keyword>
<sequence>MGYRWIRAAVVVVGWWCRASVVVQDKVVSMVSHPRIRGSTKLHSPSSDMFFARRYCCILQGCSICAACQDFIDRI</sequence>
<evidence type="ECO:0008006" key="4">
    <source>
        <dbReference type="Google" id="ProtNLM"/>
    </source>
</evidence>
<dbReference type="AlphaFoldDB" id="A0A251SBA1"/>
<proteinExistence type="predicted"/>
<feature type="signal peptide" evidence="1">
    <location>
        <begin position="1"/>
        <end position="24"/>
    </location>
</feature>
<evidence type="ECO:0000256" key="1">
    <source>
        <dbReference type="SAM" id="SignalP"/>
    </source>
</evidence>
<evidence type="ECO:0000313" key="2">
    <source>
        <dbReference type="EMBL" id="OTF96126.1"/>
    </source>
</evidence>
<dbReference type="EMBL" id="CM007904">
    <property type="protein sequence ID" value="OTF96126.1"/>
    <property type="molecule type" value="Genomic_DNA"/>
</dbReference>
<accession>A0A251SBA1</accession>
<dbReference type="Proteomes" id="UP000215914">
    <property type="component" value="Chromosome 15"/>
</dbReference>
<organism evidence="2 3">
    <name type="scientific">Helianthus annuus</name>
    <name type="common">Common sunflower</name>
    <dbReference type="NCBI Taxonomy" id="4232"/>
    <lineage>
        <taxon>Eukaryota</taxon>
        <taxon>Viridiplantae</taxon>
        <taxon>Streptophyta</taxon>
        <taxon>Embryophyta</taxon>
        <taxon>Tracheophyta</taxon>
        <taxon>Spermatophyta</taxon>
        <taxon>Magnoliopsida</taxon>
        <taxon>eudicotyledons</taxon>
        <taxon>Gunneridae</taxon>
        <taxon>Pentapetalae</taxon>
        <taxon>asterids</taxon>
        <taxon>campanulids</taxon>
        <taxon>Asterales</taxon>
        <taxon>Asteraceae</taxon>
        <taxon>Asteroideae</taxon>
        <taxon>Heliantheae alliance</taxon>
        <taxon>Heliantheae</taxon>
        <taxon>Helianthus</taxon>
    </lineage>
</organism>